<dbReference type="Proteomes" id="UP000283522">
    <property type="component" value="Unassembled WGS sequence"/>
</dbReference>
<proteinExistence type="predicted"/>
<evidence type="ECO:0000313" key="2">
    <source>
        <dbReference type="Proteomes" id="UP000283522"/>
    </source>
</evidence>
<dbReference type="EMBL" id="QXML01000006">
    <property type="protein sequence ID" value="RIW14372.1"/>
    <property type="molecule type" value="Genomic_DNA"/>
</dbReference>
<name>A0A418PPZ6_9BACT</name>
<dbReference type="GO" id="GO:0016740">
    <property type="term" value="F:transferase activity"/>
    <property type="evidence" value="ECO:0007669"/>
    <property type="project" value="UniProtKB-KW"/>
</dbReference>
<evidence type="ECO:0000313" key="1">
    <source>
        <dbReference type="EMBL" id="RIW14372.1"/>
    </source>
</evidence>
<keyword evidence="1" id="KW-0808">Transferase</keyword>
<organism evidence="1 2">
    <name type="scientific">Algoriphagus lacus</name>
    <dbReference type="NCBI Taxonomy" id="2056311"/>
    <lineage>
        <taxon>Bacteria</taxon>
        <taxon>Pseudomonadati</taxon>
        <taxon>Bacteroidota</taxon>
        <taxon>Cytophagia</taxon>
        <taxon>Cytophagales</taxon>
        <taxon>Cyclobacteriaceae</taxon>
        <taxon>Algoriphagus</taxon>
    </lineage>
</organism>
<comment type="caution">
    <text evidence="1">The sequence shown here is derived from an EMBL/GenBank/DDBJ whole genome shotgun (WGS) entry which is preliminary data.</text>
</comment>
<keyword evidence="2" id="KW-1185">Reference proteome</keyword>
<reference evidence="1 2" key="1">
    <citation type="submission" date="2018-09" db="EMBL/GenBank/DDBJ databases">
        <authorList>
            <person name="Wang X."/>
            <person name="Du Z."/>
        </authorList>
    </citation>
    <scope>NUCLEOTIDE SEQUENCE [LARGE SCALE GENOMIC DNA]</scope>
    <source>
        <strain evidence="1 2">N3</strain>
    </source>
</reference>
<dbReference type="SUPFAM" id="SSF53756">
    <property type="entry name" value="UDP-Glycosyltransferase/glycogen phosphorylase"/>
    <property type="match status" value="1"/>
</dbReference>
<protein>
    <submittedName>
        <fullName evidence="1">Glycosyltransferase</fullName>
    </submittedName>
</protein>
<dbReference type="Gene3D" id="3.40.50.2000">
    <property type="entry name" value="Glycogen Phosphorylase B"/>
    <property type="match status" value="1"/>
</dbReference>
<feature type="non-terminal residue" evidence="1">
    <location>
        <position position="1"/>
    </location>
</feature>
<gene>
    <name evidence="1" type="ORF">D0X99_12450</name>
</gene>
<dbReference type="AlphaFoldDB" id="A0A418PPZ6"/>
<sequence length="89" mass="10284">QAVIQPSLFEGWSTVIEDAKSLNVQVICSNLPVHIEQLSLNGIYFNPYNEMELALIIKGFMKSSDYLIYEDYDERVRRFALNFLSIFSS</sequence>
<accession>A0A418PPZ6</accession>